<keyword evidence="3" id="KW-1185">Reference proteome</keyword>
<dbReference type="SUPFAM" id="SSF52540">
    <property type="entry name" value="P-loop containing nucleoside triphosphate hydrolases"/>
    <property type="match status" value="1"/>
</dbReference>
<comment type="caution">
    <text evidence="2">The sequence shown here is derived from an EMBL/GenBank/DDBJ whole genome shotgun (WGS) entry which is preliminary data.</text>
</comment>
<proteinExistence type="predicted"/>
<accession>A0AA88WR74</accession>
<feature type="domain" description="ATPase AAA-type core" evidence="1">
    <location>
        <begin position="141"/>
        <end position="199"/>
    </location>
</feature>
<dbReference type="GO" id="GO:0005524">
    <property type="term" value="F:ATP binding"/>
    <property type="evidence" value="ECO:0007669"/>
    <property type="project" value="InterPro"/>
</dbReference>
<reference evidence="2" key="1">
    <citation type="submission" date="2022-12" db="EMBL/GenBank/DDBJ databases">
        <title>Draft genome assemblies for two species of Escallonia (Escalloniales).</title>
        <authorList>
            <person name="Chanderbali A."/>
            <person name="Dervinis C."/>
            <person name="Anghel I."/>
            <person name="Soltis D."/>
            <person name="Soltis P."/>
            <person name="Zapata F."/>
        </authorList>
    </citation>
    <scope>NUCLEOTIDE SEQUENCE</scope>
    <source>
        <strain evidence="2">UCBG64.0493</strain>
        <tissue evidence="2">Leaf</tissue>
    </source>
</reference>
<organism evidence="2 3">
    <name type="scientific">Escallonia herrerae</name>
    <dbReference type="NCBI Taxonomy" id="1293975"/>
    <lineage>
        <taxon>Eukaryota</taxon>
        <taxon>Viridiplantae</taxon>
        <taxon>Streptophyta</taxon>
        <taxon>Embryophyta</taxon>
        <taxon>Tracheophyta</taxon>
        <taxon>Spermatophyta</taxon>
        <taxon>Magnoliopsida</taxon>
        <taxon>eudicotyledons</taxon>
        <taxon>Gunneridae</taxon>
        <taxon>Pentapetalae</taxon>
        <taxon>asterids</taxon>
        <taxon>campanulids</taxon>
        <taxon>Escalloniales</taxon>
        <taxon>Escalloniaceae</taxon>
        <taxon>Escallonia</taxon>
    </lineage>
</organism>
<evidence type="ECO:0000313" key="2">
    <source>
        <dbReference type="EMBL" id="KAK3026150.1"/>
    </source>
</evidence>
<dbReference type="GO" id="GO:0004176">
    <property type="term" value="F:ATP-dependent peptidase activity"/>
    <property type="evidence" value="ECO:0007669"/>
    <property type="project" value="TreeGrafter"/>
</dbReference>
<dbReference type="PANTHER" id="PTHR23076">
    <property type="entry name" value="METALLOPROTEASE M41 FTSH"/>
    <property type="match status" value="1"/>
</dbReference>
<dbReference type="InterPro" id="IPR027417">
    <property type="entry name" value="P-loop_NTPase"/>
</dbReference>
<gene>
    <name evidence="2" type="ORF">RJ639_042593</name>
</gene>
<dbReference type="GO" id="GO:0016887">
    <property type="term" value="F:ATP hydrolysis activity"/>
    <property type="evidence" value="ECO:0007669"/>
    <property type="project" value="InterPro"/>
</dbReference>
<name>A0AA88WR74_9ASTE</name>
<dbReference type="Proteomes" id="UP001188597">
    <property type="component" value="Unassembled WGS sequence"/>
</dbReference>
<sequence length="205" mass="22860">MLDLDEYDAGALSLLWLESELCLPHAEAHEDAGALPSIYWGLCFEREKHGVTSTFVIRDITLSCLLQTIVGSIRDGVRVAKEFQYSWSKAKFQREPNTGVTFDDVAGVDEAKQDFQEIVEFLKTPEKFAVVGARISKGVRLVGPTGTRKTLLAKAIARGAGVPFYSLSRFEFIEMFVGVGDSRVRNLFNKAKMNSPCLIVKYLPY</sequence>
<dbReference type="Pfam" id="PF00004">
    <property type="entry name" value="AAA"/>
    <property type="match status" value="1"/>
</dbReference>
<dbReference type="InterPro" id="IPR003959">
    <property type="entry name" value="ATPase_AAA_core"/>
</dbReference>
<protein>
    <recommendedName>
        <fullName evidence="1">ATPase AAA-type core domain-containing protein</fullName>
    </recommendedName>
</protein>
<dbReference type="AlphaFoldDB" id="A0AA88WR74"/>
<evidence type="ECO:0000313" key="3">
    <source>
        <dbReference type="Proteomes" id="UP001188597"/>
    </source>
</evidence>
<dbReference type="GO" id="GO:0009535">
    <property type="term" value="C:chloroplast thylakoid membrane"/>
    <property type="evidence" value="ECO:0007669"/>
    <property type="project" value="TreeGrafter"/>
</dbReference>
<evidence type="ECO:0000259" key="1">
    <source>
        <dbReference type="Pfam" id="PF00004"/>
    </source>
</evidence>
<dbReference type="PANTHER" id="PTHR23076:SF118">
    <property type="entry name" value="ATP-DEPENDENT ZINC METALLOPROTEASE FTSH 6, CHLOROPLASTIC"/>
    <property type="match status" value="1"/>
</dbReference>
<dbReference type="EMBL" id="JAVXUP010000514">
    <property type="protein sequence ID" value="KAK3026150.1"/>
    <property type="molecule type" value="Genomic_DNA"/>
</dbReference>
<dbReference type="GO" id="GO:0006508">
    <property type="term" value="P:proteolysis"/>
    <property type="evidence" value="ECO:0007669"/>
    <property type="project" value="TreeGrafter"/>
</dbReference>
<dbReference type="Gene3D" id="3.40.50.300">
    <property type="entry name" value="P-loop containing nucleotide triphosphate hydrolases"/>
    <property type="match status" value="1"/>
</dbReference>